<dbReference type="PANTHER" id="PTHR12081:SF18">
    <property type="entry name" value="TRANSCRIPTION FACTOR E2F2-RELATED"/>
    <property type="match status" value="1"/>
</dbReference>
<dbReference type="InterPro" id="IPR015633">
    <property type="entry name" value="E2F"/>
</dbReference>
<dbReference type="SMART" id="SM01372">
    <property type="entry name" value="E2F_TDP"/>
    <property type="match status" value="1"/>
</dbReference>
<dbReference type="SUPFAM" id="SSF46785">
    <property type="entry name" value="Winged helix' DNA-binding domain"/>
    <property type="match status" value="1"/>
</dbReference>
<protein>
    <submittedName>
        <fullName evidence="7">Transcription factor E2F</fullName>
    </submittedName>
</protein>
<name>S7W6Z2_SPRLO</name>
<dbReference type="GO" id="GO:0000978">
    <property type="term" value="F:RNA polymerase II cis-regulatory region sequence-specific DNA binding"/>
    <property type="evidence" value="ECO:0007669"/>
    <property type="project" value="InterPro"/>
</dbReference>
<accession>S7W6Z2</accession>
<dbReference type="Gene3D" id="6.10.250.540">
    <property type="match status" value="1"/>
</dbReference>
<dbReference type="AlphaFoldDB" id="S7W6Z2"/>
<dbReference type="Pfam" id="PF02319">
    <property type="entry name" value="WHD_E2F_TDP"/>
    <property type="match status" value="1"/>
</dbReference>
<evidence type="ECO:0000259" key="6">
    <source>
        <dbReference type="SMART" id="SM01372"/>
    </source>
</evidence>
<comment type="subcellular location">
    <subcellularLocation>
        <location evidence="5">Nucleus</location>
    </subcellularLocation>
</comment>
<proteinExistence type="inferred from homology"/>
<keyword evidence="5" id="KW-0539">Nucleus</keyword>
<dbReference type="GO" id="GO:0090575">
    <property type="term" value="C:RNA polymerase II transcription regulator complex"/>
    <property type="evidence" value="ECO:0007669"/>
    <property type="project" value="TreeGrafter"/>
</dbReference>
<dbReference type="InterPro" id="IPR037241">
    <property type="entry name" value="E2F-DP_heterodim"/>
</dbReference>
<dbReference type="InParanoid" id="S7W6Z2"/>
<comment type="caution">
    <text evidence="7">The sequence shown here is derived from an EMBL/GenBank/DDBJ whole genome shotgun (WGS) entry which is preliminary data.</text>
</comment>
<dbReference type="OrthoDB" id="1743261at2759"/>
<comment type="similarity">
    <text evidence="1 5">Belongs to the E2F/DP family.</text>
</comment>
<evidence type="ECO:0000256" key="2">
    <source>
        <dbReference type="ARBA" id="ARBA00023015"/>
    </source>
</evidence>
<dbReference type="GO" id="GO:0046983">
    <property type="term" value="F:protein dimerization activity"/>
    <property type="evidence" value="ECO:0007669"/>
    <property type="project" value="InterPro"/>
</dbReference>
<dbReference type="HOGENOM" id="CLU_032091_4_1_1"/>
<evidence type="ECO:0000313" key="7">
    <source>
        <dbReference type="EMBL" id="EPR78571.1"/>
    </source>
</evidence>
<feature type="domain" description="E2F/DP family winged-helix DNA-binding" evidence="6">
    <location>
        <begin position="13"/>
        <end position="78"/>
    </location>
</feature>
<evidence type="ECO:0000256" key="3">
    <source>
        <dbReference type="ARBA" id="ARBA00023125"/>
    </source>
</evidence>
<evidence type="ECO:0000256" key="1">
    <source>
        <dbReference type="ARBA" id="ARBA00010940"/>
    </source>
</evidence>
<evidence type="ECO:0000256" key="4">
    <source>
        <dbReference type="ARBA" id="ARBA00023163"/>
    </source>
</evidence>
<sequence>MVLSTTDNIPSSRLENSLHILTKKFIKFISDSLPKATDTRAAAECLGVSKRRIYDITNALEGIGYIKKHSVNMVSWIGGDIKNYIDDDSDKEKLSCTSLEENMIDEEIEKLNQEIEDISSNEIYLKNGYVTYKNILDSDLLKEKLIFAVKAPADIVLESKLDGNLPSLELSTQEGRIEVFFVSDDNLPS</sequence>
<dbReference type="STRING" id="1358809.S7W6Z2"/>
<dbReference type="VEuPathDB" id="MicrosporidiaDB:SLOPH_1960"/>
<dbReference type="Gene3D" id="1.10.10.10">
    <property type="entry name" value="Winged helix-like DNA-binding domain superfamily/Winged helix DNA-binding domain"/>
    <property type="match status" value="1"/>
</dbReference>
<dbReference type="OMA" id="XPSKIRI"/>
<dbReference type="InterPro" id="IPR003316">
    <property type="entry name" value="E2F_WHTH_DNA-bd_dom"/>
</dbReference>
<dbReference type="SUPFAM" id="SSF144074">
    <property type="entry name" value="E2F-DP heterodimerization region"/>
    <property type="match status" value="1"/>
</dbReference>
<dbReference type="InterPro" id="IPR032198">
    <property type="entry name" value="E2F_CC-MB"/>
</dbReference>
<dbReference type="InterPro" id="IPR036390">
    <property type="entry name" value="WH_DNA-bd_sf"/>
</dbReference>
<dbReference type="Proteomes" id="UP000014978">
    <property type="component" value="Unassembled WGS sequence"/>
</dbReference>
<dbReference type="PANTHER" id="PTHR12081">
    <property type="entry name" value="TRANSCRIPTION FACTOR E2F"/>
    <property type="match status" value="1"/>
</dbReference>
<reference evidence="8" key="1">
    <citation type="journal article" date="2013" name="PLoS Genet.">
        <title>The genome of Spraguea lophii and the basis of host-microsporidian interactions.</title>
        <authorList>
            <person name="Campbell S.E."/>
            <person name="Williams T.A."/>
            <person name="Yousuf A."/>
            <person name="Soanes D.M."/>
            <person name="Paszkiewicz K.H."/>
            <person name="Williams B.A.P."/>
        </authorList>
    </citation>
    <scope>NUCLEOTIDE SEQUENCE [LARGE SCALE GENOMIC DNA]</scope>
    <source>
        <strain evidence="8">42_110</strain>
    </source>
</reference>
<gene>
    <name evidence="7" type="ORF">SLOPH_1960</name>
</gene>
<dbReference type="EMBL" id="ATCN01000701">
    <property type="protein sequence ID" value="EPR78571.1"/>
    <property type="molecule type" value="Genomic_DNA"/>
</dbReference>
<keyword evidence="8" id="KW-1185">Reference proteome</keyword>
<dbReference type="Pfam" id="PF16421">
    <property type="entry name" value="E2F_CC-MB"/>
    <property type="match status" value="1"/>
</dbReference>
<evidence type="ECO:0000313" key="8">
    <source>
        <dbReference type="Proteomes" id="UP000014978"/>
    </source>
</evidence>
<evidence type="ECO:0000256" key="5">
    <source>
        <dbReference type="RuleBase" id="RU003796"/>
    </source>
</evidence>
<keyword evidence="4 5" id="KW-0804">Transcription</keyword>
<organism evidence="7 8">
    <name type="scientific">Spraguea lophii (strain 42_110)</name>
    <name type="common">Microsporidian parasite</name>
    <dbReference type="NCBI Taxonomy" id="1358809"/>
    <lineage>
        <taxon>Eukaryota</taxon>
        <taxon>Fungi</taxon>
        <taxon>Fungi incertae sedis</taxon>
        <taxon>Microsporidia</taxon>
        <taxon>Spragueidae</taxon>
        <taxon>Spraguea</taxon>
    </lineage>
</organism>
<keyword evidence="2 5" id="KW-0805">Transcription regulation</keyword>
<dbReference type="InterPro" id="IPR036388">
    <property type="entry name" value="WH-like_DNA-bd_sf"/>
</dbReference>
<dbReference type="GO" id="GO:0000981">
    <property type="term" value="F:DNA-binding transcription factor activity, RNA polymerase II-specific"/>
    <property type="evidence" value="ECO:0007669"/>
    <property type="project" value="TreeGrafter"/>
</dbReference>
<keyword evidence="3 5" id="KW-0238">DNA-binding</keyword>